<dbReference type="PROSITE" id="PS51371">
    <property type="entry name" value="CBS"/>
    <property type="match status" value="2"/>
</dbReference>
<proteinExistence type="inferred from homology"/>
<keyword evidence="15" id="KW-1185">Reference proteome</keyword>
<keyword evidence="4 10" id="KW-0812">Transmembrane</keyword>
<evidence type="ECO:0000256" key="2">
    <source>
        <dbReference type="ARBA" id="ARBA00006446"/>
    </source>
</evidence>
<dbReference type="Pfam" id="PF01595">
    <property type="entry name" value="CNNM"/>
    <property type="match status" value="1"/>
</dbReference>
<evidence type="ECO:0000256" key="4">
    <source>
        <dbReference type="ARBA" id="ARBA00022692"/>
    </source>
</evidence>
<dbReference type="SUPFAM" id="SSF54631">
    <property type="entry name" value="CBS-domain pair"/>
    <property type="match status" value="1"/>
</dbReference>
<evidence type="ECO:0000256" key="7">
    <source>
        <dbReference type="ARBA" id="ARBA00023122"/>
    </source>
</evidence>
<dbReference type="InterPro" id="IPR005170">
    <property type="entry name" value="Transptr-assoc_dom"/>
</dbReference>
<dbReference type="PANTHER" id="PTHR43099">
    <property type="entry name" value="UPF0053 PROTEIN YRKA"/>
    <property type="match status" value="1"/>
</dbReference>
<evidence type="ECO:0000313" key="15">
    <source>
        <dbReference type="Proteomes" id="UP000254101"/>
    </source>
</evidence>
<evidence type="ECO:0000256" key="11">
    <source>
        <dbReference type="SAM" id="Phobius"/>
    </source>
</evidence>
<evidence type="ECO:0000256" key="6">
    <source>
        <dbReference type="ARBA" id="ARBA00022989"/>
    </source>
</evidence>
<dbReference type="Proteomes" id="UP000254101">
    <property type="component" value="Unassembled WGS sequence"/>
</dbReference>
<dbReference type="InterPro" id="IPR046342">
    <property type="entry name" value="CBS_dom_sf"/>
</dbReference>
<protein>
    <submittedName>
        <fullName evidence="14">HlyC/CorC family transporter</fullName>
    </submittedName>
</protein>
<dbReference type="InterPro" id="IPR044751">
    <property type="entry name" value="Ion_transp-like_CBS"/>
</dbReference>
<feature type="transmembrane region" description="Helical" evidence="11">
    <location>
        <begin position="147"/>
        <end position="170"/>
    </location>
</feature>
<gene>
    <name evidence="14" type="ORF">DL238_03620</name>
</gene>
<evidence type="ECO:0000256" key="8">
    <source>
        <dbReference type="ARBA" id="ARBA00023136"/>
    </source>
</evidence>
<dbReference type="CDD" id="cd04590">
    <property type="entry name" value="CBS_pair_CorC_HlyC_assoc"/>
    <property type="match status" value="1"/>
</dbReference>
<dbReference type="Pfam" id="PF03471">
    <property type="entry name" value="CorC_HlyC"/>
    <property type="match status" value="1"/>
</dbReference>
<evidence type="ECO:0000259" key="12">
    <source>
        <dbReference type="PROSITE" id="PS51371"/>
    </source>
</evidence>
<keyword evidence="8 10" id="KW-0472">Membrane</keyword>
<dbReference type="InterPro" id="IPR036318">
    <property type="entry name" value="FAD-bd_PCMH-like_sf"/>
</dbReference>
<dbReference type="InterPro" id="IPR000644">
    <property type="entry name" value="CBS_dom"/>
</dbReference>
<evidence type="ECO:0000256" key="9">
    <source>
        <dbReference type="PROSITE-ProRule" id="PRU00703"/>
    </source>
</evidence>
<dbReference type="GO" id="GO:0050660">
    <property type="term" value="F:flavin adenine dinucleotide binding"/>
    <property type="evidence" value="ECO:0007669"/>
    <property type="project" value="InterPro"/>
</dbReference>
<dbReference type="EMBL" id="QRBB01000001">
    <property type="protein sequence ID" value="RDS76785.1"/>
    <property type="molecule type" value="Genomic_DNA"/>
</dbReference>
<reference evidence="14 15" key="1">
    <citation type="submission" date="2018-07" db="EMBL/GenBank/DDBJ databases">
        <title>Erythrobacter nanhaiensis sp. nov., a novel member of the genus Erythrobacter isolated from the South China Sea.</title>
        <authorList>
            <person name="Chen X."/>
            <person name="Liu J."/>
        </authorList>
    </citation>
    <scope>NUCLEOTIDE SEQUENCE [LARGE SCALE GENOMIC DNA]</scope>
    <source>
        <strain evidence="14 15">S-5</strain>
    </source>
</reference>
<dbReference type="InterPro" id="IPR002550">
    <property type="entry name" value="CNNM"/>
</dbReference>
<sequence>MTPFPWTDLLIIAGLIVLNGVFAMSELAIVSAKTTRLQAKAEAGSSAAATAMDLASNPGKFLSTVQIGITLIAILTGAFSGASLEAPVGERLAALGIPADISREVAFVVVISLTTYFSVVVGELVPKQLALRAAVQISMVMARPMKWLAMLGAPIVWLLDTSSATIVRLFGVRPGGQNSVTAEELQMLFAEATRSGVLEAEQSAILKGVVRLADRPVREVMTPRTELDWIDTDADRAEIEATIAESPHSLLPVAEGSPDRIVGVVKVREVLAEMVSGKPFKLTDLVKRVEVVPDQLDAMDALRVLQQADVAMAMVHDEYGHLDGIVTPIDLLTAIVGQFESDKDQGDIPEVIERADGSLLVSGSLSAEDLGDRLKLDYGEDREFATAAGFALSVLKHLPEEGEVFTHQGWQFEVVDMDGRKIDKLLVNEIEQPEDRHAAHSGGAG</sequence>
<evidence type="ECO:0000259" key="13">
    <source>
        <dbReference type="PROSITE" id="PS51846"/>
    </source>
</evidence>
<dbReference type="Gene3D" id="3.30.465.10">
    <property type="match status" value="1"/>
</dbReference>
<evidence type="ECO:0000313" key="14">
    <source>
        <dbReference type="EMBL" id="RDS76785.1"/>
    </source>
</evidence>
<comment type="caution">
    <text evidence="14">The sequence shown here is derived from an EMBL/GenBank/DDBJ whole genome shotgun (WGS) entry which is preliminary data.</text>
</comment>
<dbReference type="AlphaFoldDB" id="A0A395LJB8"/>
<feature type="domain" description="CBS" evidence="12">
    <location>
        <begin position="285"/>
        <end position="341"/>
    </location>
</feature>
<feature type="transmembrane region" description="Helical" evidence="11">
    <location>
        <begin position="61"/>
        <end position="82"/>
    </location>
</feature>
<dbReference type="GO" id="GO:0005886">
    <property type="term" value="C:plasma membrane"/>
    <property type="evidence" value="ECO:0007669"/>
    <property type="project" value="UniProtKB-SubCell"/>
</dbReference>
<keyword evidence="7 9" id="KW-0129">CBS domain</keyword>
<evidence type="ECO:0000256" key="5">
    <source>
        <dbReference type="ARBA" id="ARBA00022737"/>
    </source>
</evidence>
<dbReference type="SMART" id="SM01091">
    <property type="entry name" value="CorC_HlyC"/>
    <property type="match status" value="1"/>
</dbReference>
<dbReference type="Pfam" id="PF00571">
    <property type="entry name" value="CBS"/>
    <property type="match status" value="1"/>
</dbReference>
<feature type="transmembrane region" description="Helical" evidence="11">
    <location>
        <begin position="105"/>
        <end position="126"/>
    </location>
</feature>
<dbReference type="RefSeq" id="WP_115491007.1">
    <property type="nucleotide sequence ID" value="NZ_JACHWW010000001.1"/>
</dbReference>
<evidence type="ECO:0000256" key="10">
    <source>
        <dbReference type="PROSITE-ProRule" id="PRU01193"/>
    </source>
</evidence>
<accession>A0A395LJB8</accession>
<dbReference type="SUPFAM" id="SSF56176">
    <property type="entry name" value="FAD-binding/transporter-associated domain-like"/>
    <property type="match status" value="1"/>
</dbReference>
<comment type="similarity">
    <text evidence="2">Belongs to the UPF0053 family. Hemolysin C subfamily.</text>
</comment>
<dbReference type="InterPro" id="IPR016169">
    <property type="entry name" value="FAD-bd_PCMH_sub2"/>
</dbReference>
<dbReference type="InterPro" id="IPR051676">
    <property type="entry name" value="UPF0053_domain"/>
</dbReference>
<feature type="domain" description="CNNM transmembrane" evidence="13">
    <location>
        <begin position="1"/>
        <end position="202"/>
    </location>
</feature>
<evidence type="ECO:0000256" key="3">
    <source>
        <dbReference type="ARBA" id="ARBA00022475"/>
    </source>
</evidence>
<feature type="transmembrane region" description="Helical" evidence="11">
    <location>
        <begin position="6"/>
        <end position="30"/>
    </location>
</feature>
<evidence type="ECO:0000256" key="1">
    <source>
        <dbReference type="ARBA" id="ARBA00004651"/>
    </source>
</evidence>
<dbReference type="Gene3D" id="3.10.580.10">
    <property type="entry name" value="CBS-domain"/>
    <property type="match status" value="1"/>
</dbReference>
<dbReference type="PROSITE" id="PS51846">
    <property type="entry name" value="CNNM"/>
    <property type="match status" value="1"/>
</dbReference>
<dbReference type="PANTHER" id="PTHR43099:SF5">
    <property type="entry name" value="HLYC_CORC FAMILY TRANSPORTER"/>
    <property type="match status" value="1"/>
</dbReference>
<organism evidence="14 15">
    <name type="scientific">Alteriqipengyuania lutimaris</name>
    <dbReference type="NCBI Taxonomy" id="1538146"/>
    <lineage>
        <taxon>Bacteria</taxon>
        <taxon>Pseudomonadati</taxon>
        <taxon>Pseudomonadota</taxon>
        <taxon>Alphaproteobacteria</taxon>
        <taxon>Sphingomonadales</taxon>
        <taxon>Erythrobacteraceae</taxon>
        <taxon>Alteriqipengyuania</taxon>
    </lineage>
</organism>
<keyword evidence="6 10" id="KW-1133">Transmembrane helix</keyword>
<keyword evidence="5" id="KW-0677">Repeat</keyword>
<feature type="domain" description="CBS" evidence="12">
    <location>
        <begin position="221"/>
        <end position="280"/>
    </location>
</feature>
<name>A0A395LJB8_9SPHN</name>
<dbReference type="OrthoDB" id="9805314at2"/>
<comment type="subcellular location">
    <subcellularLocation>
        <location evidence="1">Cell membrane</location>
        <topology evidence="1">Multi-pass membrane protein</topology>
    </subcellularLocation>
</comment>
<keyword evidence="3" id="KW-1003">Cell membrane</keyword>